<evidence type="ECO:0000313" key="3">
    <source>
        <dbReference type="Proteomes" id="UP001157069"/>
    </source>
</evidence>
<sequence length="93" mass="9865">MSTTAKLIAATTIAMMAIVPSALRERTRVSPTGSDPSIRMLEGTAHDTSSPFRGFLELSATHPGREAAPGPAARRPRVARGAAACFDYPQWTP</sequence>
<proteinExistence type="predicted"/>
<evidence type="ECO:0000256" key="1">
    <source>
        <dbReference type="SAM" id="MobiDB-lite"/>
    </source>
</evidence>
<comment type="caution">
    <text evidence="2">The sequence shown here is derived from an EMBL/GenBank/DDBJ whole genome shotgun (WGS) entry which is preliminary data.</text>
</comment>
<gene>
    <name evidence="2" type="ORF">GCM10025869_28100</name>
</gene>
<reference evidence="3" key="1">
    <citation type="journal article" date="2019" name="Int. J. Syst. Evol. Microbiol.">
        <title>The Global Catalogue of Microorganisms (GCM) 10K type strain sequencing project: providing services to taxonomists for standard genome sequencing and annotation.</title>
        <authorList>
            <consortium name="The Broad Institute Genomics Platform"/>
            <consortium name="The Broad Institute Genome Sequencing Center for Infectious Disease"/>
            <person name="Wu L."/>
            <person name="Ma J."/>
        </authorList>
    </citation>
    <scope>NUCLEOTIDE SEQUENCE [LARGE SCALE GENOMIC DNA]</scope>
    <source>
        <strain evidence="3">NBRC 108755</strain>
    </source>
</reference>
<dbReference type="Proteomes" id="UP001157069">
    <property type="component" value="Unassembled WGS sequence"/>
</dbReference>
<feature type="region of interest" description="Disordered" evidence="1">
    <location>
        <begin position="25"/>
        <end position="51"/>
    </location>
</feature>
<evidence type="ECO:0000313" key="2">
    <source>
        <dbReference type="EMBL" id="GMA92281.1"/>
    </source>
</evidence>
<accession>A0ABQ6JXP8</accession>
<keyword evidence="3" id="KW-1185">Reference proteome</keyword>
<name>A0ABQ6JXP8_9MICO</name>
<organism evidence="2 3">
    <name type="scientific">Homoserinibacter gongjuensis</name>
    <dbReference type="NCBI Taxonomy" id="1162968"/>
    <lineage>
        <taxon>Bacteria</taxon>
        <taxon>Bacillati</taxon>
        <taxon>Actinomycetota</taxon>
        <taxon>Actinomycetes</taxon>
        <taxon>Micrococcales</taxon>
        <taxon>Microbacteriaceae</taxon>
        <taxon>Homoserinibacter</taxon>
    </lineage>
</organism>
<protein>
    <submittedName>
        <fullName evidence="2">Uncharacterized protein</fullName>
    </submittedName>
</protein>
<dbReference type="EMBL" id="BSVA01000001">
    <property type="protein sequence ID" value="GMA92281.1"/>
    <property type="molecule type" value="Genomic_DNA"/>
</dbReference>